<dbReference type="RefSeq" id="WP_077754484.1">
    <property type="nucleotide sequence ID" value="NZ_CP014782.1"/>
</dbReference>
<organism evidence="2 3">
    <name type="scientific">Shewanella psychrophila</name>
    <dbReference type="NCBI Taxonomy" id="225848"/>
    <lineage>
        <taxon>Bacteria</taxon>
        <taxon>Pseudomonadati</taxon>
        <taxon>Pseudomonadota</taxon>
        <taxon>Gammaproteobacteria</taxon>
        <taxon>Alteromonadales</taxon>
        <taxon>Shewanellaceae</taxon>
        <taxon>Shewanella</taxon>
    </lineage>
</organism>
<reference evidence="2 3" key="1">
    <citation type="submission" date="2016-03" db="EMBL/GenBank/DDBJ databases">
        <title>Complete genome sequence of Shewanella psychrophila WP2, a deep sea bacterium isolated from west Pacific sediment.</title>
        <authorList>
            <person name="Xu G."/>
            <person name="Jian H."/>
        </authorList>
    </citation>
    <scope>NUCLEOTIDE SEQUENCE [LARGE SCALE GENOMIC DNA]</scope>
    <source>
        <strain evidence="2 3">WP2</strain>
    </source>
</reference>
<sequence length="194" mass="21810">MILSVMNHISLKLNQFLKNQFELVEDVVVVSNLVDHDGAISANVNNRVVIFLTNIERETAAKTHYMSSGVGGDFTQHQPVHLNLYLMVCANFSGANYNESLKFISSVVGYFQQQPVFNHQNSPDLDRDIEKIVLDIENVKNHDLSNMWGMFGAKYLPSILYKVRMITIDNKAVISRVSKTSSVNVSVKSESDSQ</sequence>
<feature type="domain" description="Pvc16 N-terminal" evidence="1">
    <location>
        <begin position="5"/>
        <end position="173"/>
    </location>
</feature>
<protein>
    <recommendedName>
        <fullName evidence="1">Pvc16 N-terminal domain-containing protein</fullName>
    </recommendedName>
</protein>
<evidence type="ECO:0000259" key="1">
    <source>
        <dbReference type="Pfam" id="PF14065"/>
    </source>
</evidence>
<evidence type="ECO:0000313" key="3">
    <source>
        <dbReference type="Proteomes" id="UP000189545"/>
    </source>
</evidence>
<dbReference type="EMBL" id="CP014782">
    <property type="protein sequence ID" value="AQS39611.1"/>
    <property type="molecule type" value="Genomic_DNA"/>
</dbReference>
<gene>
    <name evidence="2" type="ORF">Sps_04526</name>
</gene>
<dbReference type="Proteomes" id="UP000189545">
    <property type="component" value="Chromosome"/>
</dbReference>
<dbReference type="InterPro" id="IPR025351">
    <property type="entry name" value="Pvc16_N"/>
</dbReference>
<dbReference type="AlphaFoldDB" id="A0A1S6HVS4"/>
<name>A0A1S6HVS4_9GAMM</name>
<dbReference type="OrthoDB" id="7560784at2"/>
<dbReference type="STRING" id="225848.Sps_04526"/>
<proteinExistence type="predicted"/>
<dbReference type="KEGG" id="spsw:Sps_04526"/>
<keyword evidence="3" id="KW-1185">Reference proteome</keyword>
<dbReference type="Pfam" id="PF14065">
    <property type="entry name" value="Pvc16_N"/>
    <property type="match status" value="1"/>
</dbReference>
<evidence type="ECO:0000313" key="2">
    <source>
        <dbReference type="EMBL" id="AQS39611.1"/>
    </source>
</evidence>
<accession>A0A1S6HVS4</accession>